<dbReference type="InterPro" id="IPR016187">
    <property type="entry name" value="CTDL_fold"/>
</dbReference>
<dbReference type="EMBL" id="NCKV01000626">
    <property type="protein sequence ID" value="RWS30139.1"/>
    <property type="molecule type" value="Genomic_DNA"/>
</dbReference>
<dbReference type="STRING" id="299467.A0A443SRK3"/>
<dbReference type="OrthoDB" id="6515532at2759"/>
<evidence type="ECO:0000256" key="3">
    <source>
        <dbReference type="ARBA" id="ARBA00023180"/>
    </source>
</evidence>
<keyword evidence="7" id="KW-0675">Receptor</keyword>
<dbReference type="Pfam" id="PF00059">
    <property type="entry name" value="Lectin_C"/>
    <property type="match status" value="1"/>
</dbReference>
<dbReference type="SUPFAM" id="SSF56436">
    <property type="entry name" value="C-type lectin-like"/>
    <property type="match status" value="1"/>
</dbReference>
<dbReference type="InterPro" id="IPR052309">
    <property type="entry name" value="C-type_Lectin_Domain_Fam1"/>
</dbReference>
<dbReference type="GO" id="GO:0030246">
    <property type="term" value="F:carbohydrate binding"/>
    <property type="evidence" value="ECO:0007669"/>
    <property type="project" value="UniProtKB-KW"/>
</dbReference>
<evidence type="ECO:0000256" key="1">
    <source>
        <dbReference type="ARBA" id="ARBA00022734"/>
    </source>
</evidence>
<evidence type="ECO:0000313" key="7">
    <source>
        <dbReference type="EMBL" id="RWS30139.1"/>
    </source>
</evidence>
<dbReference type="CDD" id="cd00037">
    <property type="entry name" value="CLECT"/>
    <property type="match status" value="1"/>
</dbReference>
<dbReference type="PROSITE" id="PS50041">
    <property type="entry name" value="C_TYPE_LECTIN_2"/>
    <property type="match status" value="1"/>
</dbReference>
<feature type="domain" description="C-type lectin" evidence="6">
    <location>
        <begin position="79"/>
        <end position="195"/>
    </location>
</feature>
<keyword evidence="3" id="KW-0325">Glycoprotein</keyword>
<dbReference type="AlphaFoldDB" id="A0A443SRK3"/>
<evidence type="ECO:0000259" key="6">
    <source>
        <dbReference type="PROSITE" id="PS50041"/>
    </source>
</evidence>
<dbReference type="InterPro" id="IPR001304">
    <property type="entry name" value="C-type_lectin-like"/>
</dbReference>
<evidence type="ECO:0000313" key="8">
    <source>
        <dbReference type="Proteomes" id="UP000288716"/>
    </source>
</evidence>
<keyword evidence="5" id="KW-1133">Transmembrane helix</keyword>
<evidence type="ECO:0000256" key="2">
    <source>
        <dbReference type="ARBA" id="ARBA00023157"/>
    </source>
</evidence>
<keyword evidence="5" id="KW-0472">Membrane</keyword>
<keyword evidence="8" id="KW-1185">Reference proteome</keyword>
<accession>A0A443SRK3</accession>
<keyword evidence="4" id="KW-0175">Coiled coil</keyword>
<evidence type="ECO:0000256" key="5">
    <source>
        <dbReference type="SAM" id="Phobius"/>
    </source>
</evidence>
<sequence length="348" mass="40361">EFEGFARLVTNQLQQLLENELNLNRKIEAIENSSKLIVDAMKGIHEHKNKSDNAWKTIVEKKSNAGIRHKKCLIDPQSHKQKCYYFIKSELQFMEALDLCKNMNATLVSIQSDQERNFITKNLLHNDVYWTAGVQLLYSVNEYLWVDGSKVYEKFFANILRDKQQRNQYNSNCVAIKNGVLIKKNCDSYLSVVCQEKGSSVQGDTLIDMHSQNLQRLQETIENIKSDMYLLKERDVRIIDVLNKMFLHISLKENGDDKSASTVSENISNDITEYQNSNAIPLMRGKRSISNQNRINYGSTLKSLQNENLKLHESLFYLKITGLSFFAFFVIFVMIVTQMIRNVNKKVY</sequence>
<feature type="transmembrane region" description="Helical" evidence="5">
    <location>
        <begin position="315"/>
        <end position="336"/>
    </location>
</feature>
<keyword evidence="1 7" id="KW-0430">Lectin</keyword>
<reference evidence="7 8" key="1">
    <citation type="journal article" date="2018" name="Gigascience">
        <title>Genomes of trombidid mites reveal novel predicted allergens and laterally-transferred genes associated with secondary metabolism.</title>
        <authorList>
            <person name="Dong X."/>
            <person name="Chaisiri K."/>
            <person name="Xia D."/>
            <person name="Armstrong S.D."/>
            <person name="Fang Y."/>
            <person name="Donnelly M.J."/>
            <person name="Kadowaki T."/>
            <person name="McGarry J.W."/>
            <person name="Darby A.C."/>
            <person name="Makepeace B.L."/>
        </authorList>
    </citation>
    <scope>NUCLEOTIDE SEQUENCE [LARGE SCALE GENOMIC DNA]</scope>
    <source>
        <strain evidence="7">UoL-UT</strain>
    </source>
</reference>
<keyword evidence="5" id="KW-0812">Transmembrane</keyword>
<name>A0A443SRK3_9ACAR</name>
<dbReference type="PANTHER" id="PTHR46490:SF6">
    <property type="entry name" value="ASIALOGLYCOPROTEIN RECEPTOR 1-LIKE-RELATED"/>
    <property type="match status" value="1"/>
</dbReference>
<dbReference type="VEuPathDB" id="VectorBase:LDEU001903"/>
<proteinExistence type="predicted"/>
<organism evidence="7 8">
    <name type="scientific">Leptotrombidium deliense</name>
    <dbReference type="NCBI Taxonomy" id="299467"/>
    <lineage>
        <taxon>Eukaryota</taxon>
        <taxon>Metazoa</taxon>
        <taxon>Ecdysozoa</taxon>
        <taxon>Arthropoda</taxon>
        <taxon>Chelicerata</taxon>
        <taxon>Arachnida</taxon>
        <taxon>Acari</taxon>
        <taxon>Acariformes</taxon>
        <taxon>Trombidiformes</taxon>
        <taxon>Prostigmata</taxon>
        <taxon>Anystina</taxon>
        <taxon>Parasitengona</taxon>
        <taxon>Trombiculoidea</taxon>
        <taxon>Trombiculidae</taxon>
        <taxon>Leptotrombidium</taxon>
    </lineage>
</organism>
<dbReference type="Proteomes" id="UP000288716">
    <property type="component" value="Unassembled WGS sequence"/>
</dbReference>
<dbReference type="Gene3D" id="3.10.100.10">
    <property type="entry name" value="Mannose-Binding Protein A, subunit A"/>
    <property type="match status" value="1"/>
</dbReference>
<feature type="coiled-coil region" evidence="4">
    <location>
        <begin position="207"/>
        <end position="234"/>
    </location>
</feature>
<dbReference type="InterPro" id="IPR016186">
    <property type="entry name" value="C-type_lectin-like/link_sf"/>
</dbReference>
<evidence type="ECO:0000256" key="4">
    <source>
        <dbReference type="SAM" id="Coils"/>
    </source>
</evidence>
<dbReference type="SMART" id="SM00034">
    <property type="entry name" value="CLECT"/>
    <property type="match status" value="1"/>
</dbReference>
<protein>
    <submittedName>
        <fullName evidence="7">Killer cell lectin-like receptor subfamily F member 1 isoform X6</fullName>
    </submittedName>
</protein>
<dbReference type="PANTHER" id="PTHR46490">
    <property type="entry name" value="C-TYPE LECTIN DOMAIN FAMILY 12 MEMBER A-RELATED"/>
    <property type="match status" value="1"/>
</dbReference>
<gene>
    <name evidence="7" type="ORF">B4U80_13632</name>
</gene>
<keyword evidence="2" id="KW-1015">Disulfide bond</keyword>
<feature type="non-terminal residue" evidence="7">
    <location>
        <position position="1"/>
    </location>
</feature>
<comment type="caution">
    <text evidence="7">The sequence shown here is derived from an EMBL/GenBank/DDBJ whole genome shotgun (WGS) entry which is preliminary data.</text>
</comment>